<dbReference type="EMBL" id="CP136864">
    <property type="protein sequence ID" value="WOJ95077.1"/>
    <property type="molecule type" value="Genomic_DNA"/>
</dbReference>
<reference evidence="7 8" key="1">
    <citation type="submission" date="2023-10" db="EMBL/GenBank/DDBJ databases">
        <title>Two novel species belonging to the OM43/NOR5 clade.</title>
        <authorList>
            <person name="Park M."/>
        </authorList>
    </citation>
    <scope>NUCLEOTIDE SEQUENCE [LARGE SCALE GENOMIC DNA]</scope>
    <source>
        <strain evidence="7 8">IMCC43200</strain>
    </source>
</reference>
<comment type="catalytic activity">
    <reaction evidence="5">
        <text>O-phospho-L-tyrosyl-[protein] + H2O = L-tyrosyl-[protein] + phosphate</text>
        <dbReference type="Rhea" id="RHEA:10684"/>
        <dbReference type="Rhea" id="RHEA-COMP:10136"/>
        <dbReference type="Rhea" id="RHEA-COMP:20101"/>
        <dbReference type="ChEBI" id="CHEBI:15377"/>
        <dbReference type="ChEBI" id="CHEBI:43474"/>
        <dbReference type="ChEBI" id="CHEBI:46858"/>
        <dbReference type="ChEBI" id="CHEBI:61978"/>
        <dbReference type="EC" id="3.1.3.48"/>
    </reaction>
</comment>
<dbReference type="InterPro" id="IPR023485">
    <property type="entry name" value="Ptyr_pPase"/>
</dbReference>
<name>A0ABZ0I6D3_9GAMM</name>
<organism evidence="7 8">
    <name type="scientific">Congregibacter variabilis</name>
    <dbReference type="NCBI Taxonomy" id="3081200"/>
    <lineage>
        <taxon>Bacteria</taxon>
        <taxon>Pseudomonadati</taxon>
        <taxon>Pseudomonadota</taxon>
        <taxon>Gammaproteobacteria</taxon>
        <taxon>Cellvibrionales</taxon>
        <taxon>Halieaceae</taxon>
        <taxon>Congregibacter</taxon>
    </lineage>
</organism>
<keyword evidence="3" id="KW-0378">Hydrolase</keyword>
<evidence type="ECO:0000256" key="1">
    <source>
        <dbReference type="ARBA" id="ARBA00011063"/>
    </source>
</evidence>
<dbReference type="Proteomes" id="UP001626537">
    <property type="component" value="Chromosome"/>
</dbReference>
<evidence type="ECO:0000256" key="4">
    <source>
        <dbReference type="ARBA" id="ARBA00022912"/>
    </source>
</evidence>
<dbReference type="Pfam" id="PF01451">
    <property type="entry name" value="LMWPc"/>
    <property type="match status" value="1"/>
</dbReference>
<dbReference type="SMART" id="SM00226">
    <property type="entry name" value="LMWPc"/>
    <property type="match status" value="1"/>
</dbReference>
<protein>
    <recommendedName>
        <fullName evidence="2">protein-tyrosine-phosphatase</fullName>
        <ecNumber evidence="2">3.1.3.48</ecNumber>
    </recommendedName>
</protein>
<dbReference type="InterPro" id="IPR017867">
    <property type="entry name" value="Tyr_phospatase_low_mol_wt"/>
</dbReference>
<comment type="similarity">
    <text evidence="1">Belongs to the low molecular weight phosphotyrosine protein phosphatase family.</text>
</comment>
<evidence type="ECO:0000256" key="2">
    <source>
        <dbReference type="ARBA" id="ARBA00013064"/>
    </source>
</evidence>
<dbReference type="InterPro" id="IPR036196">
    <property type="entry name" value="Ptyr_pPase_sf"/>
</dbReference>
<dbReference type="PANTHER" id="PTHR11717:SF31">
    <property type="entry name" value="LOW MOLECULAR WEIGHT PROTEIN-TYROSINE-PHOSPHATASE ETP-RELATED"/>
    <property type="match status" value="1"/>
</dbReference>
<evidence type="ECO:0000259" key="6">
    <source>
        <dbReference type="SMART" id="SM00226"/>
    </source>
</evidence>
<accession>A0ABZ0I6D3</accession>
<keyword evidence="4" id="KW-0904">Protein phosphatase</keyword>
<gene>
    <name evidence="7" type="ORF">R0135_07865</name>
</gene>
<dbReference type="RefSeq" id="WP_407349710.1">
    <property type="nucleotide sequence ID" value="NZ_CP136864.1"/>
</dbReference>
<dbReference type="PANTHER" id="PTHR11717">
    <property type="entry name" value="LOW MOLECULAR WEIGHT PROTEIN TYROSINE PHOSPHATASE"/>
    <property type="match status" value="1"/>
</dbReference>
<dbReference type="PRINTS" id="PR00719">
    <property type="entry name" value="LMWPTPASE"/>
</dbReference>
<sequence>MIWPFRRPELTVLMVCTANVCRSPAAEALLRHHLKALGKGGSVAVRSAGTEVGAPGRRPDPRVMSILHEMGVKSSGMRAQAASQGLMDEAALVLVMENSHRDVLCERFPEAAERIELLDPSGLDIPDPYFGNKAGVRMTVEQIDGLTRSHAKALLEGLV</sequence>
<proteinExistence type="inferred from homology"/>
<keyword evidence="8" id="KW-1185">Reference proteome</keyword>
<evidence type="ECO:0000256" key="3">
    <source>
        <dbReference type="ARBA" id="ARBA00022801"/>
    </source>
</evidence>
<evidence type="ECO:0000313" key="7">
    <source>
        <dbReference type="EMBL" id="WOJ95077.1"/>
    </source>
</evidence>
<dbReference type="InterPro" id="IPR050438">
    <property type="entry name" value="LMW_PTPase"/>
</dbReference>
<dbReference type="Gene3D" id="3.40.50.2300">
    <property type="match status" value="1"/>
</dbReference>
<dbReference type="SUPFAM" id="SSF52788">
    <property type="entry name" value="Phosphotyrosine protein phosphatases I"/>
    <property type="match status" value="1"/>
</dbReference>
<evidence type="ECO:0000313" key="8">
    <source>
        <dbReference type="Proteomes" id="UP001626537"/>
    </source>
</evidence>
<evidence type="ECO:0000256" key="5">
    <source>
        <dbReference type="ARBA" id="ARBA00051722"/>
    </source>
</evidence>
<feature type="domain" description="Phosphotyrosine protein phosphatase I" evidence="6">
    <location>
        <begin position="10"/>
        <end position="153"/>
    </location>
</feature>
<dbReference type="EC" id="3.1.3.48" evidence="2"/>